<dbReference type="Proteomes" id="UP000314294">
    <property type="component" value="Unassembled WGS sequence"/>
</dbReference>
<gene>
    <name evidence="2" type="ORF">EYF80_046018</name>
</gene>
<sequence length="98" mass="10481">MGREAGGVAEALGPRGAVLLDGTGLQETRDAIARGMSRPLLDSAELTPLPDMRSGNSRTGPADAENEKDSRQTGALRWMLRRVGIKNSCVLHQRAGKR</sequence>
<dbReference type="EMBL" id="SRLO01000945">
    <property type="protein sequence ID" value="TNN43781.1"/>
    <property type="molecule type" value="Genomic_DNA"/>
</dbReference>
<evidence type="ECO:0000256" key="1">
    <source>
        <dbReference type="SAM" id="MobiDB-lite"/>
    </source>
</evidence>
<accession>A0A4Z2FS04</accession>
<evidence type="ECO:0000313" key="2">
    <source>
        <dbReference type="EMBL" id="TNN43781.1"/>
    </source>
</evidence>
<protein>
    <submittedName>
        <fullName evidence="2">Uncharacterized protein</fullName>
    </submittedName>
</protein>
<keyword evidence="3" id="KW-1185">Reference proteome</keyword>
<comment type="caution">
    <text evidence="2">The sequence shown here is derived from an EMBL/GenBank/DDBJ whole genome shotgun (WGS) entry which is preliminary data.</text>
</comment>
<reference evidence="2 3" key="1">
    <citation type="submission" date="2019-03" db="EMBL/GenBank/DDBJ databases">
        <title>First draft genome of Liparis tanakae, snailfish: a comprehensive survey of snailfish specific genes.</title>
        <authorList>
            <person name="Kim W."/>
            <person name="Song I."/>
            <person name="Jeong J.-H."/>
            <person name="Kim D."/>
            <person name="Kim S."/>
            <person name="Ryu S."/>
            <person name="Song J.Y."/>
            <person name="Lee S.K."/>
        </authorList>
    </citation>
    <scope>NUCLEOTIDE SEQUENCE [LARGE SCALE GENOMIC DNA]</scope>
    <source>
        <tissue evidence="2">Muscle</tissue>
    </source>
</reference>
<proteinExistence type="predicted"/>
<dbReference type="AlphaFoldDB" id="A0A4Z2FS04"/>
<organism evidence="2 3">
    <name type="scientific">Liparis tanakae</name>
    <name type="common">Tanaka's snailfish</name>
    <dbReference type="NCBI Taxonomy" id="230148"/>
    <lineage>
        <taxon>Eukaryota</taxon>
        <taxon>Metazoa</taxon>
        <taxon>Chordata</taxon>
        <taxon>Craniata</taxon>
        <taxon>Vertebrata</taxon>
        <taxon>Euteleostomi</taxon>
        <taxon>Actinopterygii</taxon>
        <taxon>Neopterygii</taxon>
        <taxon>Teleostei</taxon>
        <taxon>Neoteleostei</taxon>
        <taxon>Acanthomorphata</taxon>
        <taxon>Eupercaria</taxon>
        <taxon>Perciformes</taxon>
        <taxon>Cottioidei</taxon>
        <taxon>Cottales</taxon>
        <taxon>Liparidae</taxon>
        <taxon>Liparis</taxon>
    </lineage>
</organism>
<evidence type="ECO:0000313" key="3">
    <source>
        <dbReference type="Proteomes" id="UP000314294"/>
    </source>
</evidence>
<feature type="region of interest" description="Disordered" evidence="1">
    <location>
        <begin position="34"/>
        <end position="73"/>
    </location>
</feature>
<name>A0A4Z2FS04_9TELE</name>